<comment type="caution">
    <text evidence="2">The sequence shown here is derived from an EMBL/GenBank/DDBJ whole genome shotgun (WGS) entry which is preliminary data.</text>
</comment>
<reference evidence="2 3" key="1">
    <citation type="submission" date="2011-11" db="EMBL/GenBank/DDBJ databases">
        <title>Whole genome shotgun sequence of Gordonia amarae NBRC 15530.</title>
        <authorList>
            <person name="Takarada H."/>
            <person name="Hosoyama A."/>
            <person name="Tsuchikane K."/>
            <person name="Katsumata H."/>
            <person name="Yamazaki S."/>
            <person name="Fujita N."/>
        </authorList>
    </citation>
    <scope>NUCLEOTIDE SEQUENCE [LARGE SCALE GENOMIC DNA]</scope>
    <source>
        <strain evidence="2 3">NBRC 15530</strain>
    </source>
</reference>
<dbReference type="Proteomes" id="UP000006023">
    <property type="component" value="Unassembled WGS sequence"/>
</dbReference>
<evidence type="ECO:0000313" key="3">
    <source>
        <dbReference type="Proteomes" id="UP000006023"/>
    </source>
</evidence>
<proteinExistence type="predicted"/>
<accession>G7GNQ3</accession>
<evidence type="ECO:0000256" key="1">
    <source>
        <dbReference type="SAM" id="MobiDB-lite"/>
    </source>
</evidence>
<organism evidence="2 3">
    <name type="scientific">Gordonia amarae NBRC 15530</name>
    <dbReference type="NCBI Taxonomy" id="1075090"/>
    <lineage>
        <taxon>Bacteria</taxon>
        <taxon>Bacillati</taxon>
        <taxon>Actinomycetota</taxon>
        <taxon>Actinomycetes</taxon>
        <taxon>Mycobacteriales</taxon>
        <taxon>Gordoniaceae</taxon>
        <taxon>Gordonia</taxon>
    </lineage>
</organism>
<gene>
    <name evidence="2" type="ORF">GOAMR_33_00650</name>
</gene>
<dbReference type="EMBL" id="BAED01000033">
    <property type="protein sequence ID" value="GAB05228.1"/>
    <property type="molecule type" value="Genomic_DNA"/>
</dbReference>
<dbReference type="STRING" id="1075090.GOAMR_33_00650"/>
<feature type="region of interest" description="Disordered" evidence="1">
    <location>
        <begin position="1"/>
        <end position="27"/>
    </location>
</feature>
<keyword evidence="3" id="KW-1185">Reference proteome</keyword>
<protein>
    <recommendedName>
        <fullName evidence="4">Type VII secretion-associated protein</fullName>
    </recommendedName>
</protein>
<dbReference type="AlphaFoldDB" id="G7GNQ3"/>
<dbReference type="eggNOG" id="COG0443">
    <property type="taxonomic scope" value="Bacteria"/>
</dbReference>
<name>G7GNQ3_9ACTN</name>
<dbReference type="InterPro" id="IPR023840">
    <property type="entry name" value="T7SS_Rv3446c"/>
</dbReference>
<sequence>MTSEPQAAVNPQAGERDRQVRTVDPGTPADLAYGRAVIDGRDIHTRWLLDAADAETVVVDGVRQSVGAMWSAVLRDLTEYRAARCWAPARLVVGVPSAWGSVRRKAIDEAAAQQLWPVQITPRATLVAAAHADAALRRCAVVETTHLPAHAGEPGRSAFWDVAIVIRTDRGWVVDGHGIIEPDRTEAEICEVIEDSVDAVVVDGDDPEVVARAVELIASAVVAGRVIAADRALVRDYGLRGSPQRPARPAWTPGDGPEFGGQRWYRRPSVVAGLLLALVATVGTVLALRGDTRAGPVADTVTVDRVRLTVPGQWHRTDPPGGTARSGPRSTVFADPADGRRLLVVLNPVRSGATQQSVGLSLRNRIRQRGDATVTEFSASTSYAGREVISYREAPGSGSPIRWYVRVADGLQVSIGCQGGDQGQSLDTECAQAVSSVRIGSR</sequence>
<dbReference type="NCBIfam" id="TIGR03931">
    <property type="entry name" value="T7SS_Rv3446c"/>
    <property type="match status" value="1"/>
</dbReference>
<evidence type="ECO:0008006" key="4">
    <source>
        <dbReference type="Google" id="ProtNLM"/>
    </source>
</evidence>
<evidence type="ECO:0000313" key="2">
    <source>
        <dbReference type="EMBL" id="GAB05228.1"/>
    </source>
</evidence>